<feature type="domain" description="Metallo-beta-lactamase" evidence="5">
    <location>
        <begin position="48"/>
        <end position="258"/>
    </location>
</feature>
<evidence type="ECO:0000256" key="2">
    <source>
        <dbReference type="ARBA" id="ARBA00022723"/>
    </source>
</evidence>
<evidence type="ECO:0000256" key="1">
    <source>
        <dbReference type="ARBA" id="ARBA00007749"/>
    </source>
</evidence>
<protein>
    <submittedName>
        <fullName evidence="6">MBL fold metallo-hydrolase</fullName>
    </submittedName>
</protein>
<dbReference type="RefSeq" id="WP_203770644.1">
    <property type="nucleotide sequence ID" value="NZ_BAAABO010000020.1"/>
</dbReference>
<dbReference type="InterPro" id="IPR036866">
    <property type="entry name" value="RibonucZ/Hydroxyglut_hydro"/>
</dbReference>
<reference evidence="6 7" key="1">
    <citation type="submission" date="2021-01" db="EMBL/GenBank/DDBJ databases">
        <title>Whole genome shotgun sequence of Actinoplanes deccanensis NBRC 13994.</title>
        <authorList>
            <person name="Komaki H."/>
            <person name="Tamura T."/>
        </authorList>
    </citation>
    <scope>NUCLEOTIDE SEQUENCE [LARGE SCALE GENOMIC DNA]</scope>
    <source>
        <strain evidence="6 7">NBRC 13994</strain>
    </source>
</reference>
<keyword evidence="2" id="KW-0479">Metal-binding</keyword>
<dbReference type="SMART" id="SM00849">
    <property type="entry name" value="Lactamase_B"/>
    <property type="match status" value="1"/>
</dbReference>
<comment type="similarity">
    <text evidence="1">Belongs to the metallo-beta-lactamase superfamily.</text>
</comment>
<dbReference type="InterPro" id="IPR001279">
    <property type="entry name" value="Metallo-B-lactamas"/>
</dbReference>
<evidence type="ECO:0000313" key="6">
    <source>
        <dbReference type="EMBL" id="GID77092.1"/>
    </source>
</evidence>
<keyword evidence="7" id="KW-1185">Reference proteome</keyword>
<dbReference type="Gene3D" id="3.60.15.10">
    <property type="entry name" value="Ribonuclease Z/Hydroxyacylglutathione hydrolase-like"/>
    <property type="match status" value="1"/>
</dbReference>
<evidence type="ECO:0000256" key="4">
    <source>
        <dbReference type="ARBA" id="ARBA00022833"/>
    </source>
</evidence>
<evidence type="ECO:0000259" key="5">
    <source>
        <dbReference type="SMART" id="SM00849"/>
    </source>
</evidence>
<comment type="caution">
    <text evidence="6">The sequence shown here is derived from an EMBL/GenBank/DDBJ whole genome shotgun (WGS) entry which is preliminary data.</text>
</comment>
<dbReference type="PANTHER" id="PTHR42978:SF6">
    <property type="entry name" value="QUORUM-QUENCHING LACTONASE YTNP-RELATED"/>
    <property type="match status" value="1"/>
</dbReference>
<keyword evidence="3" id="KW-0378">Hydrolase</keyword>
<dbReference type="InterPro" id="IPR051013">
    <property type="entry name" value="MBL_superfamily_lactonases"/>
</dbReference>
<dbReference type="SUPFAM" id="SSF56281">
    <property type="entry name" value="Metallo-hydrolase/oxidoreductase"/>
    <property type="match status" value="1"/>
</dbReference>
<evidence type="ECO:0000256" key="3">
    <source>
        <dbReference type="ARBA" id="ARBA00022801"/>
    </source>
</evidence>
<keyword evidence="4" id="KW-0862">Zinc</keyword>
<dbReference type="PANTHER" id="PTHR42978">
    <property type="entry name" value="QUORUM-QUENCHING LACTONASE YTNP-RELATED-RELATED"/>
    <property type="match status" value="1"/>
</dbReference>
<organism evidence="6 7">
    <name type="scientific">Paractinoplanes deccanensis</name>
    <dbReference type="NCBI Taxonomy" id="113561"/>
    <lineage>
        <taxon>Bacteria</taxon>
        <taxon>Bacillati</taxon>
        <taxon>Actinomycetota</taxon>
        <taxon>Actinomycetes</taxon>
        <taxon>Micromonosporales</taxon>
        <taxon>Micromonosporaceae</taxon>
        <taxon>Paractinoplanes</taxon>
    </lineage>
</organism>
<dbReference type="Pfam" id="PF00753">
    <property type="entry name" value="Lactamase_B"/>
    <property type="match status" value="1"/>
</dbReference>
<sequence length="275" mass="29759">MTEKITIGEYTVTVLEDGTSNMPPSAYPGADFARFPGLLDGHGVYPIRLGAHLVQGPAGTFLVDAGAGALTIPFPAEFAEANGLLDPPKNLAEAGRLPESLAAAGVAPEDITAVFVTHLHLDHVGWLMKDEKPFFPRATAYYGAEDRALLVGDPPTRALMEAADEAGILRTYEPDDHELRPGMTVMHVPGHTPGHVVIELASGGRKLWFTGDLLQFPAQLTDRHIHFMTDVDREQATEARARLFERARDEGIIIAPAHLGDPAFRRIAEDGTWTS</sequence>
<dbReference type="Proteomes" id="UP000609879">
    <property type="component" value="Unassembled WGS sequence"/>
</dbReference>
<accession>A0ABQ3YAR7</accession>
<name>A0ABQ3YAR7_9ACTN</name>
<evidence type="ECO:0000313" key="7">
    <source>
        <dbReference type="Proteomes" id="UP000609879"/>
    </source>
</evidence>
<dbReference type="EMBL" id="BOMI01000114">
    <property type="protein sequence ID" value="GID77092.1"/>
    <property type="molecule type" value="Genomic_DNA"/>
</dbReference>
<gene>
    <name evidence="6" type="ORF">Ade02nite_57330</name>
</gene>
<proteinExistence type="inferred from homology"/>